<organism evidence="4 5">
    <name type="scientific">Colocasia esculenta</name>
    <name type="common">Wild taro</name>
    <name type="synonym">Arum esculentum</name>
    <dbReference type="NCBI Taxonomy" id="4460"/>
    <lineage>
        <taxon>Eukaryota</taxon>
        <taxon>Viridiplantae</taxon>
        <taxon>Streptophyta</taxon>
        <taxon>Embryophyta</taxon>
        <taxon>Tracheophyta</taxon>
        <taxon>Spermatophyta</taxon>
        <taxon>Magnoliopsida</taxon>
        <taxon>Liliopsida</taxon>
        <taxon>Araceae</taxon>
        <taxon>Aroideae</taxon>
        <taxon>Colocasieae</taxon>
        <taxon>Colocasia</taxon>
    </lineage>
</organism>
<dbReference type="Proteomes" id="UP000652761">
    <property type="component" value="Unassembled WGS sequence"/>
</dbReference>
<evidence type="ECO:0000313" key="4">
    <source>
        <dbReference type="EMBL" id="MQL72207.1"/>
    </source>
</evidence>
<keyword evidence="5" id="KW-1185">Reference proteome</keyword>
<dbReference type="PANTHER" id="PTHR11757:SF19">
    <property type="entry name" value="PROLYL ENDOPEPTIDASE-LIKE"/>
    <property type="match status" value="1"/>
</dbReference>
<evidence type="ECO:0000313" key="5">
    <source>
        <dbReference type="Proteomes" id="UP000652761"/>
    </source>
</evidence>
<feature type="chain" id="PRO_5032503377" description="Peptidase S9A N-terminal domain-containing protein" evidence="2">
    <location>
        <begin position="19"/>
        <end position="493"/>
    </location>
</feature>
<dbReference type="Pfam" id="PF02897">
    <property type="entry name" value="Peptidase_S9_N"/>
    <property type="match status" value="2"/>
</dbReference>
<dbReference type="AlphaFoldDB" id="A0A843TQC4"/>
<feature type="domain" description="Peptidase S9A N-terminal" evidence="3">
    <location>
        <begin position="324"/>
        <end position="415"/>
    </location>
</feature>
<accession>A0A843TQC4</accession>
<dbReference type="GO" id="GO:0005829">
    <property type="term" value="C:cytosol"/>
    <property type="evidence" value="ECO:0007669"/>
    <property type="project" value="TreeGrafter"/>
</dbReference>
<name>A0A843TQC4_COLES</name>
<sequence>MLQMIRLGRFVCLPLLLAGRLLLSRPSTPGLVAALPSSASFLAAASAAGSAAMRAPPVAKKVRHEMEMFGDVRVDDYYWLRDDSRTNPEVLNYLKEENDYTDFVMSGTKTFEDQLYAEIKGRIKEDDISAPVRRGPYYYYRRTLKGKEYVQYCRRLIPNGGAPPSVNDTMPTGPDAPEHVILDENIKAQEHGYYEIDAFKVSPNNKLVAYAEDTKGNEIYTVYVIDAETGSPVGAPLKGITSYLEWAGDEALVYITMDEILRPDKVLDPSLPGRVWLLIFKRVLLQTETLRLLDLLFFLFPIHLSDSEDGWTWRWDKEDLLSSIKIQDVKLFKDHLVLYERENGLPKATIYRLPPIGEAIEHLGSGRTIDFIDPVYSIDPEESQFSSNILRFSYSSMRTPPSVYDYDMDAGISVLKKIEIVLGSFDSSNYVTERKWATASDGTYIPISIVYQKNLVKLDGSDPLLLYGYGSYEVIIDFAITLGTICFYMHVND</sequence>
<comment type="similarity">
    <text evidence="1">Belongs to the peptidase S9A family.</text>
</comment>
<evidence type="ECO:0000256" key="1">
    <source>
        <dbReference type="ARBA" id="ARBA00005228"/>
    </source>
</evidence>
<dbReference type="Gene3D" id="2.130.10.120">
    <property type="entry name" value="Prolyl oligopeptidase, N-terminal domain"/>
    <property type="match status" value="2"/>
</dbReference>
<gene>
    <name evidence="4" type="ORF">Taro_004546</name>
</gene>
<dbReference type="SUPFAM" id="SSF50993">
    <property type="entry name" value="Peptidase/esterase 'gauge' domain"/>
    <property type="match status" value="1"/>
</dbReference>
<dbReference type="GO" id="GO:0004252">
    <property type="term" value="F:serine-type endopeptidase activity"/>
    <property type="evidence" value="ECO:0007669"/>
    <property type="project" value="InterPro"/>
</dbReference>
<dbReference type="InterPro" id="IPR023302">
    <property type="entry name" value="Pept_S9A_N"/>
</dbReference>
<comment type="caution">
    <text evidence="4">The sequence shown here is derived from an EMBL/GenBank/DDBJ whole genome shotgun (WGS) entry which is preliminary data.</text>
</comment>
<dbReference type="InterPro" id="IPR051543">
    <property type="entry name" value="Serine_Peptidase_S9A"/>
</dbReference>
<proteinExistence type="inferred from homology"/>
<dbReference type="Gene3D" id="3.40.50.1820">
    <property type="entry name" value="alpha/beta hydrolase"/>
    <property type="match status" value="1"/>
</dbReference>
<dbReference type="PANTHER" id="PTHR11757">
    <property type="entry name" value="PROTEASE FAMILY S9A OLIGOPEPTIDASE"/>
    <property type="match status" value="1"/>
</dbReference>
<evidence type="ECO:0000256" key="2">
    <source>
        <dbReference type="SAM" id="SignalP"/>
    </source>
</evidence>
<keyword evidence="2" id="KW-0732">Signal</keyword>
<dbReference type="EMBL" id="NMUH01000123">
    <property type="protein sequence ID" value="MQL72207.1"/>
    <property type="molecule type" value="Genomic_DNA"/>
</dbReference>
<dbReference type="InterPro" id="IPR029058">
    <property type="entry name" value="AB_hydrolase_fold"/>
</dbReference>
<protein>
    <recommendedName>
        <fullName evidence="3">Peptidase S9A N-terminal domain-containing protein</fullName>
    </recommendedName>
</protein>
<feature type="domain" description="Peptidase S9A N-terminal" evidence="3">
    <location>
        <begin position="56"/>
        <end position="265"/>
    </location>
</feature>
<dbReference type="OrthoDB" id="248387at2759"/>
<evidence type="ECO:0000259" key="3">
    <source>
        <dbReference type="Pfam" id="PF02897"/>
    </source>
</evidence>
<feature type="signal peptide" evidence="2">
    <location>
        <begin position="1"/>
        <end position="18"/>
    </location>
</feature>
<reference evidence="4" key="1">
    <citation type="submission" date="2017-07" db="EMBL/GenBank/DDBJ databases">
        <title>Taro Niue Genome Assembly and Annotation.</title>
        <authorList>
            <person name="Atibalentja N."/>
            <person name="Keating K."/>
            <person name="Fields C.J."/>
        </authorList>
    </citation>
    <scope>NUCLEOTIDE SEQUENCE</scope>
    <source>
        <strain evidence="4">Niue_2</strain>
        <tissue evidence="4">Leaf</tissue>
    </source>
</reference>